<dbReference type="GO" id="GO:0006412">
    <property type="term" value="P:translation"/>
    <property type="evidence" value="ECO:0007669"/>
    <property type="project" value="UniProtKB-UniRule"/>
</dbReference>
<dbReference type="InterPro" id="IPR036920">
    <property type="entry name" value="Ribosomal_uL16_sf"/>
</dbReference>
<keyword evidence="3 6" id="KW-0689">Ribosomal protein</keyword>
<evidence type="ECO:0000313" key="9">
    <source>
        <dbReference type="EMBL" id="OGL81650.1"/>
    </source>
</evidence>
<dbReference type="InterPro" id="IPR047873">
    <property type="entry name" value="Ribosomal_uL16"/>
</dbReference>
<evidence type="ECO:0000256" key="6">
    <source>
        <dbReference type="HAMAP-Rule" id="MF_01342"/>
    </source>
</evidence>
<name>A0A1F7UTL5_9BACT</name>
<evidence type="ECO:0000256" key="8">
    <source>
        <dbReference type="RuleBase" id="RU004414"/>
    </source>
</evidence>
<reference evidence="9 10" key="1">
    <citation type="journal article" date="2016" name="Nat. Commun.">
        <title>Thousands of microbial genomes shed light on interconnected biogeochemical processes in an aquifer system.</title>
        <authorList>
            <person name="Anantharaman K."/>
            <person name="Brown C.T."/>
            <person name="Hug L.A."/>
            <person name="Sharon I."/>
            <person name="Castelle C.J."/>
            <person name="Probst A.J."/>
            <person name="Thomas B.C."/>
            <person name="Singh A."/>
            <person name="Wilkins M.J."/>
            <person name="Karaoz U."/>
            <person name="Brodie E.L."/>
            <person name="Williams K.H."/>
            <person name="Hubbard S.S."/>
            <person name="Banfield J.F."/>
        </authorList>
    </citation>
    <scope>NUCLEOTIDE SEQUENCE [LARGE SCALE GENOMIC DNA]</scope>
</reference>
<dbReference type="GO" id="GO:0019843">
    <property type="term" value="F:rRNA binding"/>
    <property type="evidence" value="ECO:0007669"/>
    <property type="project" value="UniProtKB-UniRule"/>
</dbReference>
<evidence type="ECO:0000256" key="5">
    <source>
        <dbReference type="ARBA" id="ARBA00035198"/>
    </source>
</evidence>
<keyword evidence="6 8" id="KW-0694">RNA-binding</keyword>
<evidence type="ECO:0000256" key="3">
    <source>
        <dbReference type="ARBA" id="ARBA00022980"/>
    </source>
</evidence>
<sequence length="138" mass="15689">MLLPKKVKHRKWHKGRRRRTGIATRRTELDFGSFGLKTLEIGWITSRQIEAARRAMTRFAKKGGKIWIRIFPDKPRTTKGIDIPMGTGKGAVDHYVAPIKPGVILFEIDGMSEEDAREALRLASHKMPVKTVIVSKEN</sequence>
<keyword evidence="4 6" id="KW-0687">Ribonucleoprotein</keyword>
<dbReference type="GO" id="GO:1990904">
    <property type="term" value="C:ribonucleoprotein complex"/>
    <property type="evidence" value="ECO:0007669"/>
    <property type="project" value="UniProtKB-KW"/>
</dbReference>
<dbReference type="PROSITE" id="PS00586">
    <property type="entry name" value="RIBOSOMAL_L16_1"/>
    <property type="match status" value="1"/>
</dbReference>
<evidence type="ECO:0000256" key="2">
    <source>
        <dbReference type="ARBA" id="ARBA00022555"/>
    </source>
</evidence>
<proteinExistence type="inferred from homology"/>
<dbReference type="GO" id="GO:0005840">
    <property type="term" value="C:ribosome"/>
    <property type="evidence" value="ECO:0007669"/>
    <property type="project" value="UniProtKB-KW"/>
</dbReference>
<dbReference type="PANTHER" id="PTHR12220">
    <property type="entry name" value="50S/60S RIBOSOMAL PROTEIN L16"/>
    <property type="match status" value="1"/>
</dbReference>
<evidence type="ECO:0000313" key="10">
    <source>
        <dbReference type="Proteomes" id="UP000176897"/>
    </source>
</evidence>
<protein>
    <recommendedName>
        <fullName evidence="5 6">Large ribosomal subunit protein uL16</fullName>
    </recommendedName>
</protein>
<dbReference type="Proteomes" id="UP000176897">
    <property type="component" value="Unassembled WGS sequence"/>
</dbReference>
<gene>
    <name evidence="6" type="primary">rplP</name>
    <name evidence="9" type="ORF">A3B21_04330</name>
</gene>
<dbReference type="HAMAP" id="MF_01342">
    <property type="entry name" value="Ribosomal_uL16"/>
    <property type="match status" value="1"/>
</dbReference>
<dbReference type="CDD" id="cd01433">
    <property type="entry name" value="Ribosomal_L16_L10e"/>
    <property type="match status" value="1"/>
</dbReference>
<dbReference type="GO" id="GO:0000049">
    <property type="term" value="F:tRNA binding"/>
    <property type="evidence" value="ECO:0007669"/>
    <property type="project" value="UniProtKB-KW"/>
</dbReference>
<organism evidence="9 10">
    <name type="scientific">Candidatus Uhrbacteria bacterium RIFCSPLOWO2_01_FULL_47_24</name>
    <dbReference type="NCBI Taxonomy" id="1802401"/>
    <lineage>
        <taxon>Bacteria</taxon>
        <taxon>Candidatus Uhriibacteriota</taxon>
    </lineage>
</organism>
<dbReference type="Pfam" id="PF00252">
    <property type="entry name" value="Ribosomal_L16"/>
    <property type="match status" value="1"/>
</dbReference>
<dbReference type="STRING" id="1802401.A3B21_04330"/>
<dbReference type="InterPro" id="IPR016180">
    <property type="entry name" value="Ribosomal_uL16_dom"/>
</dbReference>
<accession>A0A1F7UTL5</accession>
<dbReference type="GO" id="GO:0003735">
    <property type="term" value="F:structural constituent of ribosome"/>
    <property type="evidence" value="ECO:0007669"/>
    <property type="project" value="InterPro"/>
</dbReference>
<dbReference type="EMBL" id="MGEJ01000003">
    <property type="protein sequence ID" value="OGL81650.1"/>
    <property type="molecule type" value="Genomic_DNA"/>
</dbReference>
<comment type="subunit">
    <text evidence="6 8">Part of the 50S ribosomal subunit.</text>
</comment>
<dbReference type="InterPro" id="IPR020798">
    <property type="entry name" value="Ribosomal_uL16_CS"/>
</dbReference>
<dbReference type="AlphaFoldDB" id="A0A1F7UTL5"/>
<dbReference type="SUPFAM" id="SSF54686">
    <property type="entry name" value="Ribosomal protein L16p/L10e"/>
    <property type="match status" value="1"/>
</dbReference>
<evidence type="ECO:0000256" key="4">
    <source>
        <dbReference type="ARBA" id="ARBA00023274"/>
    </source>
</evidence>
<keyword evidence="2 6" id="KW-0820">tRNA-binding</keyword>
<keyword evidence="6 8" id="KW-0699">rRNA-binding</keyword>
<dbReference type="InterPro" id="IPR000114">
    <property type="entry name" value="Ribosomal_uL16_bact-type"/>
</dbReference>
<comment type="similarity">
    <text evidence="1 6 7">Belongs to the universal ribosomal protein uL16 family.</text>
</comment>
<dbReference type="PRINTS" id="PR00060">
    <property type="entry name" value="RIBOSOMALL16"/>
</dbReference>
<evidence type="ECO:0000256" key="7">
    <source>
        <dbReference type="RuleBase" id="RU004413"/>
    </source>
</evidence>
<dbReference type="Gene3D" id="3.90.1170.10">
    <property type="entry name" value="Ribosomal protein L10e/L16"/>
    <property type="match status" value="1"/>
</dbReference>
<evidence type="ECO:0000256" key="1">
    <source>
        <dbReference type="ARBA" id="ARBA00008931"/>
    </source>
</evidence>
<dbReference type="FunFam" id="3.90.1170.10:FF:000001">
    <property type="entry name" value="50S ribosomal protein L16"/>
    <property type="match status" value="1"/>
</dbReference>
<comment type="caution">
    <text evidence="9">The sequence shown here is derived from an EMBL/GenBank/DDBJ whole genome shotgun (WGS) entry which is preliminary data.</text>
</comment>
<dbReference type="NCBIfam" id="TIGR01164">
    <property type="entry name" value="rplP_bact"/>
    <property type="match status" value="1"/>
</dbReference>
<comment type="function">
    <text evidence="6 8">Binds 23S rRNA and is also seen to make contacts with the A and possibly P site tRNAs.</text>
</comment>
<dbReference type="PANTHER" id="PTHR12220:SF13">
    <property type="entry name" value="LARGE RIBOSOMAL SUBUNIT PROTEIN UL16M"/>
    <property type="match status" value="1"/>
</dbReference>